<feature type="non-terminal residue" evidence="1">
    <location>
        <position position="50"/>
    </location>
</feature>
<organism evidence="1">
    <name type="scientific">Glycine soja</name>
    <name type="common">Wild soybean</name>
    <dbReference type="NCBI Taxonomy" id="3848"/>
    <lineage>
        <taxon>Eukaryota</taxon>
        <taxon>Viridiplantae</taxon>
        <taxon>Streptophyta</taxon>
        <taxon>Embryophyta</taxon>
        <taxon>Tracheophyta</taxon>
        <taxon>Spermatophyta</taxon>
        <taxon>Magnoliopsida</taxon>
        <taxon>eudicotyledons</taxon>
        <taxon>Gunneridae</taxon>
        <taxon>Pentapetalae</taxon>
        <taxon>rosids</taxon>
        <taxon>fabids</taxon>
        <taxon>Fabales</taxon>
        <taxon>Fabaceae</taxon>
        <taxon>Papilionoideae</taxon>
        <taxon>50 kb inversion clade</taxon>
        <taxon>NPAAA clade</taxon>
        <taxon>indigoferoid/millettioid clade</taxon>
        <taxon>Phaseoleae</taxon>
        <taxon>Glycine</taxon>
        <taxon>Glycine subgen. Soja</taxon>
    </lineage>
</organism>
<feature type="non-terminal residue" evidence="1">
    <location>
        <position position="1"/>
    </location>
</feature>
<dbReference type="AlphaFoldDB" id="A0A0B2PU39"/>
<dbReference type="FunFam" id="3.30.70.270:FF:000020">
    <property type="entry name" value="Transposon Tf2-6 polyprotein-like Protein"/>
    <property type="match status" value="1"/>
</dbReference>
<dbReference type="SUPFAM" id="SSF56672">
    <property type="entry name" value="DNA/RNA polymerases"/>
    <property type="match status" value="1"/>
</dbReference>
<sequence length="50" mass="5871">KIQAMQDWPLPSSPKQLRGFLGLTGFYRRFVKNYAQIATPLTNLLRKDQY</sequence>
<dbReference type="Gene3D" id="3.30.70.270">
    <property type="match status" value="1"/>
</dbReference>
<protein>
    <submittedName>
        <fullName evidence="1">Putative mitochondrial protein</fullName>
    </submittedName>
</protein>
<reference evidence="1" key="1">
    <citation type="submission" date="2014-07" db="EMBL/GenBank/DDBJ databases">
        <title>Identification of a novel salt tolerance gene in wild soybean by whole-genome sequencing.</title>
        <authorList>
            <person name="Lam H.-M."/>
            <person name="Qi X."/>
            <person name="Li M.-W."/>
            <person name="Liu X."/>
            <person name="Xie M."/>
            <person name="Ni M."/>
            <person name="Xu X."/>
        </authorList>
    </citation>
    <scope>NUCLEOTIDE SEQUENCE [LARGE SCALE GENOMIC DNA]</scope>
    <source>
        <tissue evidence="1">Root</tissue>
    </source>
</reference>
<dbReference type="PANTHER" id="PTHR33064">
    <property type="entry name" value="POL PROTEIN"/>
    <property type="match status" value="1"/>
</dbReference>
<dbReference type="InterPro" id="IPR043128">
    <property type="entry name" value="Rev_trsase/Diguanyl_cyclase"/>
</dbReference>
<gene>
    <name evidence="1" type="ORF">glysoja_041371</name>
</gene>
<name>A0A0B2PU39_GLYSO</name>
<dbReference type="InterPro" id="IPR043502">
    <property type="entry name" value="DNA/RNA_pol_sf"/>
</dbReference>
<proteinExistence type="predicted"/>
<dbReference type="EMBL" id="KN664011">
    <property type="protein sequence ID" value="KHN11072.1"/>
    <property type="molecule type" value="Genomic_DNA"/>
</dbReference>
<dbReference type="InterPro" id="IPR051320">
    <property type="entry name" value="Viral_Replic_Matur_Polypro"/>
</dbReference>
<evidence type="ECO:0000313" key="1">
    <source>
        <dbReference type="EMBL" id="KHN11072.1"/>
    </source>
</evidence>
<accession>A0A0B2PU39</accession>
<dbReference type="PANTHER" id="PTHR33064:SF37">
    <property type="entry name" value="RIBONUCLEASE H"/>
    <property type="match status" value="1"/>
</dbReference>
<dbReference type="Proteomes" id="UP000053555">
    <property type="component" value="Unassembled WGS sequence"/>
</dbReference>